<dbReference type="PANTHER" id="PTHR23079">
    <property type="entry name" value="RNA-DEPENDENT RNA POLYMERASE"/>
    <property type="match status" value="1"/>
</dbReference>
<gene>
    <name evidence="4" type="primary">RDR1</name>
    <name evidence="4" type="ORF">RSOLAG1IB_01507</name>
</gene>
<dbReference type="OrthoDB" id="6513042at2759"/>
<dbReference type="STRING" id="1108050.A0A0B7FD14"/>
<evidence type="ECO:0000256" key="2">
    <source>
        <dbReference type="SAM" id="MobiDB-lite"/>
    </source>
</evidence>
<dbReference type="InterPro" id="IPR057596">
    <property type="entry name" value="RDRP_core"/>
</dbReference>
<name>A0A0B7FD14_THACB</name>
<feature type="compositionally biased region" description="Low complexity" evidence="2">
    <location>
        <begin position="129"/>
        <end position="138"/>
    </location>
</feature>
<keyword evidence="1" id="KW-0694">RNA-binding</keyword>
<keyword evidence="5" id="KW-1185">Reference proteome</keyword>
<feature type="compositionally biased region" description="Polar residues" evidence="2">
    <location>
        <begin position="98"/>
        <end position="119"/>
    </location>
</feature>
<dbReference type="GO" id="GO:0003723">
    <property type="term" value="F:RNA binding"/>
    <property type="evidence" value="ECO:0007669"/>
    <property type="project" value="UniProtKB-KW"/>
</dbReference>
<dbReference type="GO" id="GO:0030422">
    <property type="term" value="P:siRNA processing"/>
    <property type="evidence" value="ECO:0007669"/>
    <property type="project" value="TreeGrafter"/>
</dbReference>
<dbReference type="GO" id="GO:0031380">
    <property type="term" value="C:nuclear RNA-directed RNA polymerase complex"/>
    <property type="evidence" value="ECO:0007669"/>
    <property type="project" value="TreeGrafter"/>
</dbReference>
<comment type="catalytic activity">
    <reaction evidence="1">
        <text>RNA(n) + a ribonucleoside 5'-triphosphate = RNA(n+1) + diphosphate</text>
        <dbReference type="Rhea" id="RHEA:21248"/>
        <dbReference type="Rhea" id="RHEA-COMP:14527"/>
        <dbReference type="Rhea" id="RHEA-COMP:17342"/>
        <dbReference type="ChEBI" id="CHEBI:33019"/>
        <dbReference type="ChEBI" id="CHEBI:61557"/>
        <dbReference type="ChEBI" id="CHEBI:140395"/>
        <dbReference type="EC" id="2.7.7.48"/>
    </reaction>
</comment>
<protein>
    <recommendedName>
        <fullName evidence="1">RNA-dependent RNA polymerase</fullName>
        <ecNumber evidence="1">2.7.7.48</ecNumber>
    </recommendedName>
</protein>
<keyword evidence="1" id="KW-0696">RNA-directed RNA polymerase</keyword>
<dbReference type="InterPro" id="IPR012677">
    <property type="entry name" value="Nucleotide-bd_a/b_plait_sf"/>
</dbReference>
<dbReference type="AlphaFoldDB" id="A0A0B7FD14"/>
<dbReference type="PANTHER" id="PTHR23079:SF55">
    <property type="entry name" value="RNA-DIRECTED RNA POLYMERASE"/>
    <property type="match status" value="1"/>
</dbReference>
<keyword evidence="1" id="KW-0548">Nucleotidyltransferase</keyword>
<dbReference type="InterPro" id="IPR007855">
    <property type="entry name" value="RDRP"/>
</dbReference>
<reference evidence="4 5" key="1">
    <citation type="submission" date="2014-11" db="EMBL/GenBank/DDBJ databases">
        <authorList>
            <person name="Wibberg Daniel"/>
        </authorList>
    </citation>
    <scope>NUCLEOTIDE SEQUENCE [LARGE SCALE GENOMIC DNA]</scope>
    <source>
        <strain evidence="4">Rhizoctonia solani AG1-IB 7/3/14</strain>
    </source>
</reference>
<dbReference type="Gene3D" id="3.30.70.330">
    <property type="match status" value="1"/>
</dbReference>
<feature type="region of interest" description="Disordered" evidence="2">
    <location>
        <begin position="93"/>
        <end position="153"/>
    </location>
</feature>
<accession>A0A0B7FD14</accession>
<proteinExistence type="inferred from homology"/>
<evidence type="ECO:0000313" key="5">
    <source>
        <dbReference type="Proteomes" id="UP000059188"/>
    </source>
</evidence>
<evidence type="ECO:0000256" key="1">
    <source>
        <dbReference type="RuleBase" id="RU363098"/>
    </source>
</evidence>
<dbReference type="EC" id="2.7.7.48" evidence="1"/>
<dbReference type="Pfam" id="PF05183">
    <property type="entry name" value="RdRP"/>
    <property type="match status" value="1"/>
</dbReference>
<dbReference type="GO" id="GO:0003968">
    <property type="term" value="F:RNA-directed RNA polymerase activity"/>
    <property type="evidence" value="ECO:0007669"/>
    <property type="project" value="UniProtKB-KW"/>
</dbReference>
<evidence type="ECO:0000313" key="4">
    <source>
        <dbReference type="EMBL" id="CEL55495.1"/>
    </source>
</evidence>
<feature type="domain" description="RDRP core" evidence="3">
    <location>
        <begin position="474"/>
        <end position="618"/>
    </location>
</feature>
<comment type="similarity">
    <text evidence="1">Belongs to the RdRP family.</text>
</comment>
<organism evidence="4 5">
    <name type="scientific">Thanatephorus cucumeris (strain AG1-IB / isolate 7/3/14)</name>
    <name type="common">Lettuce bottom rot fungus</name>
    <name type="synonym">Rhizoctonia solani</name>
    <dbReference type="NCBI Taxonomy" id="1108050"/>
    <lineage>
        <taxon>Eukaryota</taxon>
        <taxon>Fungi</taxon>
        <taxon>Dikarya</taxon>
        <taxon>Basidiomycota</taxon>
        <taxon>Agaricomycotina</taxon>
        <taxon>Agaricomycetes</taxon>
        <taxon>Cantharellales</taxon>
        <taxon>Ceratobasidiaceae</taxon>
        <taxon>Rhizoctonia</taxon>
        <taxon>Rhizoctonia solani AG-1</taxon>
    </lineage>
</organism>
<dbReference type="CDD" id="cd00590">
    <property type="entry name" value="RRM_SF"/>
    <property type="match status" value="1"/>
</dbReference>
<evidence type="ECO:0000259" key="3">
    <source>
        <dbReference type="Pfam" id="PF05183"/>
    </source>
</evidence>
<dbReference type="Proteomes" id="UP000059188">
    <property type="component" value="Unassembled WGS sequence"/>
</dbReference>
<sequence length="623" mass="70840">MHRLYFQNLPFNVARSAFRDAVEKFVVNMYGEGVDAPKPIIDMEIPERPTSEKKHVGFGVIEFMDEKTVEMFIARLKTEPMMFGSEAVAFSRERPPNLQASSSRQSTNVASASTSRTEPTSSKDRRSQSSKSTTTQTSNNHSNVRTLNRPVMNLNRVKHPQFEKREVRLPNIKYLRKLHHRLSIIGQHLRLETLEFGVLRNWNFSVEYSRPLIEETGYFIFEDDEKSLRISMGGTHQDSAQPSVAIAIQTVNYVALGTDAGKPYMFLALAQNPHFELGDISRPTTGVGKFDVRRSRNRLSALDERHERVAPYTSRWIKLTFHEDGIAPTAEMCQMAGLGEPAIDPPLSFSKLDMYSAHNIAVVQKWFQSGSLSFEVAFQIEALFRNGALVPTELLAIKPIVEKLAKESNETASDALRTFRSEIQGAGARKTFNDFENKNVVDEFNAHVRKSVESLPLQRIGMSKASFMCYHVKITPTAVHLNGPLEEQSNRVIRRYPGYETHFIRVAFTDEADGRARFEYEVDTMAFTQKRVGQFLKNAIRLCDREYELLGYSQSGFRENACFFVSPFEWDNEIINGDYIRYSLGNFDKVINCPARYGARMSQAFSATSQSIVLKESEIQAHP</sequence>
<dbReference type="EMBL" id="LN679101">
    <property type="protein sequence ID" value="CEL55495.1"/>
    <property type="molecule type" value="Genomic_DNA"/>
</dbReference>
<keyword evidence="1" id="KW-0808">Transferase</keyword>